<keyword evidence="2" id="KW-1185">Reference proteome</keyword>
<accession>A0A392UC26</accession>
<name>A0A392UC26_9FABA</name>
<feature type="non-terminal residue" evidence="1">
    <location>
        <position position="1"/>
    </location>
</feature>
<evidence type="ECO:0000313" key="2">
    <source>
        <dbReference type="Proteomes" id="UP000265520"/>
    </source>
</evidence>
<reference evidence="1 2" key="1">
    <citation type="journal article" date="2018" name="Front. Plant Sci.">
        <title>Red Clover (Trifolium pratense) and Zigzag Clover (T. medium) - A Picture of Genomic Similarities and Differences.</title>
        <authorList>
            <person name="Dluhosova J."/>
            <person name="Istvanek J."/>
            <person name="Nedelnik J."/>
            <person name="Repkova J."/>
        </authorList>
    </citation>
    <scope>NUCLEOTIDE SEQUENCE [LARGE SCALE GENOMIC DNA]</scope>
    <source>
        <strain evidence="2">cv. 10/8</strain>
        <tissue evidence="1">Leaf</tissue>
    </source>
</reference>
<organism evidence="1 2">
    <name type="scientific">Trifolium medium</name>
    <dbReference type="NCBI Taxonomy" id="97028"/>
    <lineage>
        <taxon>Eukaryota</taxon>
        <taxon>Viridiplantae</taxon>
        <taxon>Streptophyta</taxon>
        <taxon>Embryophyta</taxon>
        <taxon>Tracheophyta</taxon>
        <taxon>Spermatophyta</taxon>
        <taxon>Magnoliopsida</taxon>
        <taxon>eudicotyledons</taxon>
        <taxon>Gunneridae</taxon>
        <taxon>Pentapetalae</taxon>
        <taxon>rosids</taxon>
        <taxon>fabids</taxon>
        <taxon>Fabales</taxon>
        <taxon>Fabaceae</taxon>
        <taxon>Papilionoideae</taxon>
        <taxon>50 kb inversion clade</taxon>
        <taxon>NPAAA clade</taxon>
        <taxon>Hologalegina</taxon>
        <taxon>IRL clade</taxon>
        <taxon>Trifolieae</taxon>
        <taxon>Trifolium</taxon>
    </lineage>
</organism>
<dbReference type="EMBL" id="LXQA010788954">
    <property type="protein sequence ID" value="MCI71073.1"/>
    <property type="molecule type" value="Genomic_DNA"/>
</dbReference>
<dbReference type="AlphaFoldDB" id="A0A392UC26"/>
<evidence type="ECO:0000313" key="1">
    <source>
        <dbReference type="EMBL" id="MCI71073.1"/>
    </source>
</evidence>
<protein>
    <submittedName>
        <fullName evidence="1">Uncharacterized protein</fullName>
    </submittedName>
</protein>
<dbReference type="Proteomes" id="UP000265520">
    <property type="component" value="Unassembled WGS sequence"/>
</dbReference>
<proteinExistence type="predicted"/>
<comment type="caution">
    <text evidence="1">The sequence shown here is derived from an EMBL/GenBank/DDBJ whole genome shotgun (WGS) entry which is preliminary data.</text>
</comment>
<sequence length="30" mass="3298">TWMANQQSVVALSTTQAEYIALAEEVNEVT</sequence>